<dbReference type="EMBL" id="AUZY01011076">
    <property type="protein sequence ID" value="EQD36114.1"/>
    <property type="molecule type" value="Genomic_DNA"/>
</dbReference>
<dbReference type="SUPFAM" id="SSF54843">
    <property type="entry name" value="Ribosomal protein L22"/>
    <property type="match status" value="1"/>
</dbReference>
<dbReference type="GO" id="GO:0003735">
    <property type="term" value="F:structural constituent of ribosome"/>
    <property type="evidence" value="ECO:0007669"/>
    <property type="project" value="InterPro"/>
</dbReference>
<dbReference type="Pfam" id="PF00237">
    <property type="entry name" value="Ribosomal_L22"/>
    <property type="match status" value="1"/>
</dbReference>
<name>T1A5G4_9ZZZZ</name>
<dbReference type="GO" id="GO:0022625">
    <property type="term" value="C:cytosolic large ribosomal subunit"/>
    <property type="evidence" value="ECO:0007669"/>
    <property type="project" value="TreeGrafter"/>
</dbReference>
<sequence>MKGYSIEEIPEKSAIALKKNCNISVKDSVNVAHNLRGLLLSDAVDFLNLVLKKERPIKYFRYLDSVSHRRGAGPGRYPVKACKSFLQLLENVESNAEFKGL</sequence>
<comment type="similarity">
    <text evidence="1">Belongs to the universal ribosomal protein uL22 family.</text>
</comment>
<dbReference type="PANTHER" id="PTHR11593:SF10">
    <property type="entry name" value="60S RIBOSOMAL PROTEIN L17"/>
    <property type="match status" value="1"/>
</dbReference>
<dbReference type="AlphaFoldDB" id="T1A5G4"/>
<dbReference type="GO" id="GO:0002181">
    <property type="term" value="P:cytoplasmic translation"/>
    <property type="evidence" value="ECO:0007669"/>
    <property type="project" value="TreeGrafter"/>
</dbReference>
<organism evidence="4">
    <name type="scientific">mine drainage metagenome</name>
    <dbReference type="NCBI Taxonomy" id="410659"/>
    <lineage>
        <taxon>unclassified sequences</taxon>
        <taxon>metagenomes</taxon>
        <taxon>ecological metagenomes</taxon>
    </lineage>
</organism>
<keyword evidence="3" id="KW-0687">Ribonucleoprotein</keyword>
<evidence type="ECO:0000256" key="3">
    <source>
        <dbReference type="ARBA" id="ARBA00023274"/>
    </source>
</evidence>
<dbReference type="InterPro" id="IPR036394">
    <property type="entry name" value="Ribosomal_uL22_sf"/>
</dbReference>
<gene>
    <name evidence="4" type="ORF">B1B_16633</name>
</gene>
<evidence type="ECO:0000256" key="2">
    <source>
        <dbReference type="ARBA" id="ARBA00022980"/>
    </source>
</evidence>
<protein>
    <submittedName>
        <fullName evidence="4">50S ribosomal protein L22P</fullName>
    </submittedName>
</protein>
<reference evidence="4" key="1">
    <citation type="submission" date="2013-08" db="EMBL/GenBank/DDBJ databases">
        <authorList>
            <person name="Mendez C."/>
            <person name="Richter M."/>
            <person name="Ferrer M."/>
            <person name="Sanchez J."/>
        </authorList>
    </citation>
    <scope>NUCLEOTIDE SEQUENCE</scope>
</reference>
<proteinExistence type="inferred from homology"/>
<dbReference type="InterPro" id="IPR005721">
    <property type="entry name" value="Ribosomal_uL22_euk/arc"/>
</dbReference>
<comment type="caution">
    <text evidence="4">The sequence shown here is derived from an EMBL/GenBank/DDBJ whole genome shotgun (WGS) entry which is preliminary data.</text>
</comment>
<dbReference type="NCBIfam" id="TIGR01038">
    <property type="entry name" value="uL22_arch_euk"/>
    <property type="match status" value="1"/>
</dbReference>
<evidence type="ECO:0000313" key="4">
    <source>
        <dbReference type="EMBL" id="EQD36114.1"/>
    </source>
</evidence>
<dbReference type="PANTHER" id="PTHR11593">
    <property type="entry name" value="60S RIBOSOMAL PROTEIN L17"/>
    <property type="match status" value="1"/>
</dbReference>
<dbReference type="InterPro" id="IPR001063">
    <property type="entry name" value="Ribosomal_uL22"/>
</dbReference>
<evidence type="ECO:0000256" key="1">
    <source>
        <dbReference type="ARBA" id="ARBA00009451"/>
    </source>
</evidence>
<dbReference type="Gene3D" id="3.90.470.10">
    <property type="entry name" value="Ribosomal protein L22/L17"/>
    <property type="match status" value="1"/>
</dbReference>
<keyword evidence="2 4" id="KW-0689">Ribosomal protein</keyword>
<feature type="non-terminal residue" evidence="4">
    <location>
        <position position="101"/>
    </location>
</feature>
<reference evidence="4" key="2">
    <citation type="journal article" date="2014" name="ISME J.">
        <title>Microbial stratification in low pH oxic and suboxic macroscopic growths along an acid mine drainage.</title>
        <authorList>
            <person name="Mendez-Garcia C."/>
            <person name="Mesa V."/>
            <person name="Sprenger R.R."/>
            <person name="Richter M."/>
            <person name="Diez M.S."/>
            <person name="Solano J."/>
            <person name="Bargiela R."/>
            <person name="Golyshina O.V."/>
            <person name="Manteca A."/>
            <person name="Ramos J.L."/>
            <person name="Gallego J.R."/>
            <person name="Llorente I."/>
            <person name="Martins Dos Santos V.A."/>
            <person name="Jensen O.N."/>
            <person name="Pelaez A.I."/>
            <person name="Sanchez J."/>
            <person name="Ferrer M."/>
        </authorList>
    </citation>
    <scope>NUCLEOTIDE SEQUENCE</scope>
</reference>
<accession>T1A5G4</accession>